<dbReference type="Proteomes" id="UP001225596">
    <property type="component" value="Unassembled WGS sequence"/>
</dbReference>
<dbReference type="Gene3D" id="3.90.550.10">
    <property type="entry name" value="Spore Coat Polysaccharide Biosynthesis Protein SpsA, Chain A"/>
    <property type="match status" value="1"/>
</dbReference>
<evidence type="ECO:0000313" key="8">
    <source>
        <dbReference type="Proteomes" id="UP001225596"/>
    </source>
</evidence>
<dbReference type="GO" id="GO:0016757">
    <property type="term" value="F:glycosyltransferase activity"/>
    <property type="evidence" value="ECO:0007669"/>
    <property type="project" value="UniProtKB-KW"/>
</dbReference>
<name>A0ABU1BN88_9BURK</name>
<evidence type="ECO:0000256" key="3">
    <source>
        <dbReference type="ARBA" id="ARBA00022676"/>
    </source>
</evidence>
<comment type="subcellular location">
    <subcellularLocation>
        <location evidence="1">Cell membrane</location>
    </subcellularLocation>
</comment>
<reference evidence="7 8" key="1">
    <citation type="submission" date="2023-08" db="EMBL/GenBank/DDBJ databases">
        <title>Oxalobacteraceae gen .nov., isolated from river sludge outside the plant.</title>
        <authorList>
            <person name="Zhao S.Y."/>
        </authorList>
    </citation>
    <scope>NUCLEOTIDE SEQUENCE [LARGE SCALE GENOMIC DNA]</scope>
    <source>
        <strain evidence="7 8">R-40</strain>
    </source>
</reference>
<keyword evidence="8" id="KW-1185">Reference proteome</keyword>
<accession>A0ABU1BN88</accession>
<dbReference type="InterPro" id="IPR029044">
    <property type="entry name" value="Nucleotide-diphossugar_trans"/>
</dbReference>
<protein>
    <submittedName>
        <fullName evidence="7">Glycosyltransferase</fullName>
        <ecNumber evidence="7">2.4.-.-</ecNumber>
    </submittedName>
</protein>
<comment type="caution">
    <text evidence="7">The sequence shown here is derived from an EMBL/GenBank/DDBJ whole genome shotgun (WGS) entry which is preliminary data.</text>
</comment>
<dbReference type="EC" id="2.4.-.-" evidence="7"/>
<evidence type="ECO:0000313" key="7">
    <source>
        <dbReference type="EMBL" id="MDQ9169891.1"/>
    </source>
</evidence>
<keyword evidence="2" id="KW-1003">Cell membrane</keyword>
<dbReference type="SUPFAM" id="SSF53448">
    <property type="entry name" value="Nucleotide-diphospho-sugar transferases"/>
    <property type="match status" value="1"/>
</dbReference>
<evidence type="ECO:0000259" key="6">
    <source>
        <dbReference type="Pfam" id="PF00535"/>
    </source>
</evidence>
<evidence type="ECO:0000256" key="5">
    <source>
        <dbReference type="ARBA" id="ARBA00023136"/>
    </source>
</evidence>
<gene>
    <name evidence="7" type="ORF">Q8A64_05640</name>
</gene>
<dbReference type="Pfam" id="PF00535">
    <property type="entry name" value="Glycos_transf_2"/>
    <property type="match status" value="1"/>
</dbReference>
<dbReference type="InterPro" id="IPR001173">
    <property type="entry name" value="Glyco_trans_2-like"/>
</dbReference>
<dbReference type="EMBL" id="JAUYVH010000002">
    <property type="protein sequence ID" value="MDQ9169891.1"/>
    <property type="molecule type" value="Genomic_DNA"/>
</dbReference>
<evidence type="ECO:0000256" key="1">
    <source>
        <dbReference type="ARBA" id="ARBA00004236"/>
    </source>
</evidence>
<feature type="domain" description="Glycosyltransferase 2-like" evidence="6">
    <location>
        <begin position="13"/>
        <end position="128"/>
    </location>
</feature>
<keyword evidence="5" id="KW-0472">Membrane</keyword>
<organism evidence="7 8">
    <name type="scientific">Keguizhuia sedimenti</name>
    <dbReference type="NCBI Taxonomy" id="3064264"/>
    <lineage>
        <taxon>Bacteria</taxon>
        <taxon>Pseudomonadati</taxon>
        <taxon>Pseudomonadota</taxon>
        <taxon>Betaproteobacteria</taxon>
        <taxon>Burkholderiales</taxon>
        <taxon>Oxalobacteraceae</taxon>
        <taxon>Keguizhuia</taxon>
    </lineage>
</organism>
<evidence type="ECO:0000256" key="2">
    <source>
        <dbReference type="ARBA" id="ARBA00022475"/>
    </source>
</evidence>
<proteinExistence type="predicted"/>
<sequence>MINKVIVAMRKLSLITIHLNDLQGLVRTLDSIEVQAGLAVEEIEWIVIDGKTAGFEESEAFAKVKAKANVLISENDKGIYDAMNKGIQFATGRYCLFLNAGDVLGEFDTLAKILNHLCKNDLDVIFGAAWEGTTLESMRLKRCRDLHYISYGLPTHHQAIVMRTDLVRHFGFRTDMKIASDYLLVAQVLKMKGIRTAIIDSPICKFFFGGISTKAYWAGLKEQKIVRREVLGLNLVACTKIVVFKFATKMLKDITPRLYSLLRYSR</sequence>
<dbReference type="RefSeq" id="WP_338435815.1">
    <property type="nucleotide sequence ID" value="NZ_JAUYVH010000002.1"/>
</dbReference>
<dbReference type="PANTHER" id="PTHR43646">
    <property type="entry name" value="GLYCOSYLTRANSFERASE"/>
    <property type="match status" value="1"/>
</dbReference>
<keyword evidence="3 7" id="KW-0328">Glycosyltransferase</keyword>
<keyword evidence="4 7" id="KW-0808">Transferase</keyword>
<evidence type="ECO:0000256" key="4">
    <source>
        <dbReference type="ARBA" id="ARBA00022679"/>
    </source>
</evidence>
<dbReference type="PANTHER" id="PTHR43646:SF2">
    <property type="entry name" value="GLYCOSYLTRANSFERASE 2-LIKE DOMAIN-CONTAINING PROTEIN"/>
    <property type="match status" value="1"/>
</dbReference>